<keyword evidence="1" id="KW-0548">Nucleotidyltransferase</keyword>
<dbReference type="Proteomes" id="UP000735302">
    <property type="component" value="Unassembled WGS sequence"/>
</dbReference>
<keyword evidence="2" id="KW-1185">Reference proteome</keyword>
<name>A0AAV4C195_9GAST</name>
<comment type="caution">
    <text evidence="1">The sequence shown here is derived from an EMBL/GenBank/DDBJ whole genome shotgun (WGS) entry which is preliminary data.</text>
</comment>
<proteinExistence type="predicted"/>
<keyword evidence="1" id="KW-0808">Transferase</keyword>
<gene>
    <name evidence="1" type="ORF">PoB_005162200</name>
</gene>
<dbReference type="AlphaFoldDB" id="A0AAV4C195"/>
<accession>A0AAV4C195</accession>
<protein>
    <submittedName>
        <fullName evidence="1">Reverse transcriptase</fullName>
    </submittedName>
</protein>
<dbReference type="GO" id="GO:0003964">
    <property type="term" value="F:RNA-directed DNA polymerase activity"/>
    <property type="evidence" value="ECO:0007669"/>
    <property type="project" value="UniProtKB-KW"/>
</dbReference>
<organism evidence="1 2">
    <name type="scientific">Plakobranchus ocellatus</name>
    <dbReference type="NCBI Taxonomy" id="259542"/>
    <lineage>
        <taxon>Eukaryota</taxon>
        <taxon>Metazoa</taxon>
        <taxon>Spiralia</taxon>
        <taxon>Lophotrochozoa</taxon>
        <taxon>Mollusca</taxon>
        <taxon>Gastropoda</taxon>
        <taxon>Heterobranchia</taxon>
        <taxon>Euthyneura</taxon>
        <taxon>Panpulmonata</taxon>
        <taxon>Sacoglossa</taxon>
        <taxon>Placobranchoidea</taxon>
        <taxon>Plakobranchidae</taxon>
        <taxon>Plakobranchus</taxon>
    </lineage>
</organism>
<reference evidence="1 2" key="1">
    <citation type="journal article" date="2021" name="Elife">
        <title>Chloroplast acquisition without the gene transfer in kleptoplastic sea slugs, Plakobranchus ocellatus.</title>
        <authorList>
            <person name="Maeda T."/>
            <person name="Takahashi S."/>
            <person name="Yoshida T."/>
            <person name="Shimamura S."/>
            <person name="Takaki Y."/>
            <person name="Nagai Y."/>
            <person name="Toyoda A."/>
            <person name="Suzuki Y."/>
            <person name="Arimoto A."/>
            <person name="Ishii H."/>
            <person name="Satoh N."/>
            <person name="Nishiyama T."/>
            <person name="Hasebe M."/>
            <person name="Maruyama T."/>
            <person name="Minagawa J."/>
            <person name="Obokata J."/>
            <person name="Shigenobu S."/>
        </authorList>
    </citation>
    <scope>NUCLEOTIDE SEQUENCE [LARGE SCALE GENOMIC DNA]</scope>
</reference>
<keyword evidence="1" id="KW-0695">RNA-directed DNA polymerase</keyword>
<sequence>MLIPKLLWPLLEYEISTSSVESIEAIINTFTRKWLGFPPCQRDVAMYCRKAKLRLPLISIVEEYKCRKARLMTMLEDSDETAVRLFQSHLTINRKWKVCKAVEQEKKALK</sequence>
<evidence type="ECO:0000313" key="2">
    <source>
        <dbReference type="Proteomes" id="UP000735302"/>
    </source>
</evidence>
<dbReference type="EMBL" id="BLXT01005691">
    <property type="protein sequence ID" value="GFO25117.1"/>
    <property type="molecule type" value="Genomic_DNA"/>
</dbReference>
<evidence type="ECO:0000313" key="1">
    <source>
        <dbReference type="EMBL" id="GFO25117.1"/>
    </source>
</evidence>